<keyword evidence="2" id="KW-0472">Membrane</keyword>
<comment type="caution">
    <text evidence="6">The sequence shown here is derived from an EMBL/GenBank/DDBJ whole genome shotgun (WGS) entry which is preliminary data.</text>
</comment>
<dbReference type="EMBL" id="NXGJ01000001">
    <property type="protein sequence ID" value="PRM89294.1"/>
    <property type="molecule type" value="Genomic_DNA"/>
</dbReference>
<dbReference type="Gene3D" id="3.30.70.270">
    <property type="match status" value="1"/>
</dbReference>
<dbReference type="Pfam" id="PF00990">
    <property type="entry name" value="GGDEF"/>
    <property type="match status" value="1"/>
</dbReference>
<dbReference type="PROSITE" id="PS50887">
    <property type="entry name" value="GGDEF"/>
    <property type="match status" value="1"/>
</dbReference>
<dbReference type="InterPro" id="IPR000160">
    <property type="entry name" value="GGDEF_dom"/>
</dbReference>
<feature type="domain" description="GGDEF" evidence="5">
    <location>
        <begin position="575"/>
        <end position="711"/>
    </location>
</feature>
<dbReference type="Gene3D" id="3.30.450.20">
    <property type="entry name" value="PAS domain"/>
    <property type="match status" value="1"/>
</dbReference>
<feature type="transmembrane region" description="Helical" evidence="2">
    <location>
        <begin position="211"/>
        <end position="231"/>
    </location>
</feature>
<dbReference type="SUPFAM" id="SSF55781">
    <property type="entry name" value="GAF domain-like"/>
    <property type="match status" value="1"/>
</dbReference>
<name>A0A2S9SRS3_9BACT</name>
<dbReference type="GO" id="GO:0003824">
    <property type="term" value="F:catalytic activity"/>
    <property type="evidence" value="ECO:0007669"/>
    <property type="project" value="UniProtKB-ARBA"/>
</dbReference>
<reference evidence="6 7" key="1">
    <citation type="submission" date="2017-09" db="EMBL/GenBank/DDBJ databases">
        <title>Reassesment of A. cryaerophilus.</title>
        <authorList>
            <person name="Perez-Cataluna A."/>
            <person name="Collado L."/>
            <person name="Salgado O."/>
            <person name="Lefinanco V."/>
            <person name="Figueras M.J."/>
        </authorList>
    </citation>
    <scope>NUCLEOTIDE SEQUENCE [LARGE SCALE GENOMIC DNA]</scope>
    <source>
        <strain evidence="6 7">LMG 9861</strain>
    </source>
</reference>
<dbReference type="Pfam" id="PF13426">
    <property type="entry name" value="PAS_9"/>
    <property type="match status" value="1"/>
</dbReference>
<protein>
    <submittedName>
        <fullName evidence="6">Diguanylate cyclase</fullName>
    </submittedName>
</protein>
<evidence type="ECO:0000256" key="1">
    <source>
        <dbReference type="SAM" id="Coils"/>
    </source>
</evidence>
<dbReference type="InterPro" id="IPR000014">
    <property type="entry name" value="PAS"/>
</dbReference>
<dbReference type="InterPro" id="IPR052163">
    <property type="entry name" value="DGC-Regulatory_Protein"/>
</dbReference>
<dbReference type="Gene3D" id="3.30.450.40">
    <property type="match status" value="1"/>
</dbReference>
<evidence type="ECO:0000256" key="2">
    <source>
        <dbReference type="SAM" id="Phobius"/>
    </source>
</evidence>
<dbReference type="SUPFAM" id="SSF55073">
    <property type="entry name" value="Nucleotide cyclase"/>
    <property type="match status" value="1"/>
</dbReference>
<dbReference type="InterPro" id="IPR043128">
    <property type="entry name" value="Rev_trsase/Diguanyl_cyclase"/>
</dbReference>
<feature type="domain" description="PAC" evidence="4">
    <location>
        <begin position="491"/>
        <end position="543"/>
    </location>
</feature>
<feature type="domain" description="PAS" evidence="3">
    <location>
        <begin position="418"/>
        <end position="474"/>
    </location>
</feature>
<sequence>MFKNSLFSKIVLIFTIPVLGILYFSFITVMEKVDTLNDFKKNEIRIDYLKETQNVILSLEKEKILSLDFIKDSSKLDALLEQQNSTNQKIIKFNSLIDNLPWKSEWKDYLSTLKLSFFSLEDFRKKVLKDEVDDNSIKKHYNVIHKSLVDTLFLLKFKIQSNNFQQELLKLEDIIVGKNSIEKLSNSFNFTLYSLSTELKEIEEKVEFEKILSYLFFFFCIFTLLPLFFILRRIIFEEQESFSKIQKHKNIYELLNHTNKFLSKTLNKDDLYFDISELLGDSKSLTFNFIYDLENRQIIAKKSEYKDIIIKHADKFADFSQENIISKTIKRESNIVINDFKAENVSVFYNKANELHINSMATFPIKKFNKVVAVLILYSNELDFFDSEAEILFDKLVLDITNCLEKIDYEDRKMKQDNELKLSSYAFDSSSPMLITDDKNLIIKVNQAFCKIMSYSKDELIGQNPRIFKTAHQDKGLIDKLWNDLKINGTWTGDLYNRKADGEIIALRATISVIRDENDNITNYLAHYMDISEQKDKEKILEYQATHDNLTGLPNRLLLTDRIERAITKTVRHNIFGGLIFIDLDNFKEVNDTLGHDIGDVLLITVAKKLKECVREEDTVSRIGGDEFIVLLDNLGNNIADARRNIHFLAEKIKDALNSITHIQGHVNVSTPSIGITLFSDSSVSVQDIIKQADTAMYSAKKQGKNTIEFF</sequence>
<keyword evidence="2" id="KW-1133">Transmembrane helix</keyword>
<gene>
    <name evidence="6" type="ORF">CJ669_01985</name>
</gene>
<dbReference type="FunFam" id="3.30.70.270:FF:000001">
    <property type="entry name" value="Diguanylate cyclase domain protein"/>
    <property type="match status" value="1"/>
</dbReference>
<dbReference type="CDD" id="cd00130">
    <property type="entry name" value="PAS"/>
    <property type="match status" value="1"/>
</dbReference>
<evidence type="ECO:0000313" key="6">
    <source>
        <dbReference type="EMBL" id="PRM89294.1"/>
    </source>
</evidence>
<dbReference type="SMART" id="SM00086">
    <property type="entry name" value="PAC"/>
    <property type="match status" value="1"/>
</dbReference>
<dbReference type="InterPro" id="IPR003018">
    <property type="entry name" value="GAF"/>
</dbReference>
<dbReference type="SMART" id="SM00267">
    <property type="entry name" value="GGDEF"/>
    <property type="match status" value="1"/>
</dbReference>
<dbReference type="NCBIfam" id="TIGR00254">
    <property type="entry name" value="GGDEF"/>
    <property type="match status" value="1"/>
</dbReference>
<dbReference type="InterPro" id="IPR035965">
    <property type="entry name" value="PAS-like_dom_sf"/>
</dbReference>
<dbReference type="PROSITE" id="PS50112">
    <property type="entry name" value="PAS"/>
    <property type="match status" value="1"/>
</dbReference>
<dbReference type="SMART" id="SM00091">
    <property type="entry name" value="PAS"/>
    <property type="match status" value="1"/>
</dbReference>
<feature type="transmembrane region" description="Helical" evidence="2">
    <location>
        <begin position="6"/>
        <end position="30"/>
    </location>
</feature>
<evidence type="ECO:0000259" key="3">
    <source>
        <dbReference type="PROSITE" id="PS50112"/>
    </source>
</evidence>
<dbReference type="AlphaFoldDB" id="A0A2S9SRS3"/>
<dbReference type="Pfam" id="PF13185">
    <property type="entry name" value="GAF_2"/>
    <property type="match status" value="1"/>
</dbReference>
<dbReference type="RefSeq" id="WP_105908474.1">
    <property type="nucleotide sequence ID" value="NZ_NXGJ01000001.1"/>
</dbReference>
<dbReference type="NCBIfam" id="TIGR00229">
    <property type="entry name" value="sensory_box"/>
    <property type="match status" value="1"/>
</dbReference>
<dbReference type="CDD" id="cd01949">
    <property type="entry name" value="GGDEF"/>
    <property type="match status" value="1"/>
</dbReference>
<accession>A0A2S9SRS3</accession>
<proteinExistence type="predicted"/>
<dbReference type="SUPFAM" id="SSF55785">
    <property type="entry name" value="PYP-like sensor domain (PAS domain)"/>
    <property type="match status" value="1"/>
</dbReference>
<dbReference type="InterPro" id="IPR001610">
    <property type="entry name" value="PAC"/>
</dbReference>
<dbReference type="Proteomes" id="UP000239065">
    <property type="component" value="Unassembled WGS sequence"/>
</dbReference>
<evidence type="ECO:0000259" key="4">
    <source>
        <dbReference type="PROSITE" id="PS50113"/>
    </source>
</evidence>
<feature type="coiled-coil region" evidence="1">
    <location>
        <begin position="632"/>
        <end position="659"/>
    </location>
</feature>
<dbReference type="PANTHER" id="PTHR46663">
    <property type="entry name" value="DIGUANYLATE CYCLASE DGCT-RELATED"/>
    <property type="match status" value="1"/>
</dbReference>
<organism evidence="6 7">
    <name type="scientific">Aliarcobacter cryaerophilus</name>
    <dbReference type="NCBI Taxonomy" id="28198"/>
    <lineage>
        <taxon>Bacteria</taxon>
        <taxon>Pseudomonadati</taxon>
        <taxon>Campylobacterota</taxon>
        <taxon>Epsilonproteobacteria</taxon>
        <taxon>Campylobacterales</taxon>
        <taxon>Arcobacteraceae</taxon>
        <taxon>Aliarcobacter</taxon>
    </lineage>
</organism>
<dbReference type="PANTHER" id="PTHR46663:SF3">
    <property type="entry name" value="SLL0267 PROTEIN"/>
    <property type="match status" value="1"/>
</dbReference>
<dbReference type="InterPro" id="IPR000700">
    <property type="entry name" value="PAS-assoc_C"/>
</dbReference>
<evidence type="ECO:0000259" key="5">
    <source>
        <dbReference type="PROSITE" id="PS50887"/>
    </source>
</evidence>
<evidence type="ECO:0000313" key="7">
    <source>
        <dbReference type="Proteomes" id="UP000239065"/>
    </source>
</evidence>
<keyword evidence="2" id="KW-0812">Transmembrane</keyword>
<dbReference type="PROSITE" id="PS50113">
    <property type="entry name" value="PAC"/>
    <property type="match status" value="1"/>
</dbReference>
<keyword evidence="1" id="KW-0175">Coiled coil</keyword>
<dbReference type="InterPro" id="IPR029016">
    <property type="entry name" value="GAF-like_dom_sf"/>
</dbReference>
<dbReference type="InterPro" id="IPR029787">
    <property type="entry name" value="Nucleotide_cyclase"/>
</dbReference>